<feature type="signal peptide" evidence="1">
    <location>
        <begin position="1"/>
        <end position="22"/>
    </location>
</feature>
<evidence type="ECO:0000313" key="2">
    <source>
        <dbReference type="EMBL" id="KJN15785.1"/>
    </source>
</evidence>
<dbReference type="RefSeq" id="WP_025760147.1">
    <property type="nucleotide sequence ID" value="NZ_JZYX01000078.1"/>
</dbReference>
<sequence length="118" mass="12536">MKKVLALALGVMMLAGCSSRVADLTVASTKNYNLNSNNFVKGARVTAEDSAPVVIFPLGIPNVKTAIDRAIEKNKCSVALSDVVVTQFNHSFLFGKFGFVIEGTEVIDRGQPGCENAS</sequence>
<evidence type="ECO:0008006" key="4">
    <source>
        <dbReference type="Google" id="ProtNLM"/>
    </source>
</evidence>
<protein>
    <recommendedName>
        <fullName evidence="4">Lipoprotein</fullName>
    </recommendedName>
</protein>
<gene>
    <name evidence="2" type="ORF">SS37_24060</name>
</gene>
<evidence type="ECO:0000313" key="3">
    <source>
        <dbReference type="Proteomes" id="UP000033352"/>
    </source>
</evidence>
<dbReference type="OrthoDB" id="5405846at2"/>
<dbReference type="PROSITE" id="PS51257">
    <property type="entry name" value="PROKAR_LIPOPROTEIN"/>
    <property type="match status" value="1"/>
</dbReference>
<reference evidence="2 3" key="1">
    <citation type="submission" date="2015-03" db="EMBL/GenBank/DDBJ databases">
        <authorList>
            <person name="McCorrison J."/>
            <person name="Sanka R."/>
            <person name="Adams M."/>
            <person name="Brinkac L."/>
            <person name="Nierman W."/>
            <person name="Sutton G."/>
            <person name="Nelson K."/>
            <person name="Kiedrowski L."/>
            <person name="Guerrero D."/>
            <person name="Bonomo R."/>
        </authorList>
    </citation>
    <scope>NUCLEOTIDE SEQUENCE [LARGE SCALE GENOMIC DNA]</scope>
    <source>
        <strain evidence="2 3">35699</strain>
    </source>
</reference>
<dbReference type="PATRIC" id="fig|1619248.3.peg.4809"/>
<accession>A0A0F1A4L5</accession>
<comment type="caution">
    <text evidence="2">The sequence shown here is derived from an EMBL/GenBank/DDBJ whole genome shotgun (WGS) entry which is preliminary data.</text>
</comment>
<dbReference type="AlphaFoldDB" id="A0A0F1A4L5"/>
<organism evidence="2 3">
    <name type="scientific">Enterobacter sichuanensis</name>
    <dbReference type="NCBI Taxonomy" id="2071710"/>
    <lineage>
        <taxon>Bacteria</taxon>
        <taxon>Pseudomonadati</taxon>
        <taxon>Pseudomonadota</taxon>
        <taxon>Gammaproteobacteria</taxon>
        <taxon>Enterobacterales</taxon>
        <taxon>Enterobacteriaceae</taxon>
        <taxon>Enterobacter</taxon>
        <taxon>Enterobacter cloacae complex</taxon>
    </lineage>
</organism>
<keyword evidence="1" id="KW-0732">Signal</keyword>
<evidence type="ECO:0000256" key="1">
    <source>
        <dbReference type="SAM" id="SignalP"/>
    </source>
</evidence>
<proteinExistence type="predicted"/>
<dbReference type="EMBL" id="JZYX01000078">
    <property type="protein sequence ID" value="KJN15785.1"/>
    <property type="molecule type" value="Genomic_DNA"/>
</dbReference>
<dbReference type="Proteomes" id="UP000033352">
    <property type="component" value="Unassembled WGS sequence"/>
</dbReference>
<feature type="chain" id="PRO_5002448367" description="Lipoprotein" evidence="1">
    <location>
        <begin position="23"/>
        <end position="118"/>
    </location>
</feature>
<name>A0A0F1A4L5_9ENTR</name>